<dbReference type="InterPro" id="IPR007420">
    <property type="entry name" value="DUF465"/>
</dbReference>
<dbReference type="Pfam" id="PF04325">
    <property type="entry name" value="DUF465"/>
    <property type="match status" value="1"/>
</dbReference>
<organism evidence="2 3">
    <name type="scientific">Pararoseomonas baculiformis</name>
    <dbReference type="NCBI Taxonomy" id="2820812"/>
    <lineage>
        <taxon>Bacteria</taxon>
        <taxon>Pseudomonadati</taxon>
        <taxon>Pseudomonadota</taxon>
        <taxon>Alphaproteobacteria</taxon>
        <taxon>Acetobacterales</taxon>
        <taxon>Acetobacteraceae</taxon>
        <taxon>Pararoseomonas</taxon>
    </lineage>
</organism>
<reference evidence="2 3" key="1">
    <citation type="submission" date="2021-03" db="EMBL/GenBank/DDBJ databases">
        <authorList>
            <person name="So Y."/>
        </authorList>
    </citation>
    <scope>NUCLEOTIDE SEQUENCE [LARGE SCALE GENOMIC DNA]</scope>
    <source>
        <strain evidence="2 3">SSH11</strain>
    </source>
</reference>
<keyword evidence="3" id="KW-1185">Reference proteome</keyword>
<evidence type="ECO:0000256" key="1">
    <source>
        <dbReference type="SAM" id="Coils"/>
    </source>
</evidence>
<dbReference type="EMBL" id="JAGIZB010000002">
    <property type="protein sequence ID" value="MBP0443745.1"/>
    <property type="molecule type" value="Genomic_DNA"/>
</dbReference>
<gene>
    <name evidence="2" type="ORF">J8J14_03045</name>
</gene>
<accession>A0ABS4A9T0</accession>
<dbReference type="Proteomes" id="UP000681594">
    <property type="component" value="Unassembled WGS sequence"/>
</dbReference>
<name>A0ABS4A9T0_9PROT</name>
<sequence length="60" mass="7373">MLNPHRLQSLKDRHNALDRRILEEDARPMPNTLELARLKREKLRLKEEMERFAAQRRRPQ</sequence>
<dbReference type="Gene3D" id="6.10.280.50">
    <property type="match status" value="1"/>
</dbReference>
<proteinExistence type="predicted"/>
<dbReference type="InterPro" id="IPR038444">
    <property type="entry name" value="DUF465_sf"/>
</dbReference>
<comment type="caution">
    <text evidence="2">The sequence shown here is derived from an EMBL/GenBank/DDBJ whole genome shotgun (WGS) entry which is preliminary data.</text>
</comment>
<feature type="coiled-coil region" evidence="1">
    <location>
        <begin position="7"/>
        <end position="58"/>
    </location>
</feature>
<keyword evidence="1" id="KW-0175">Coiled coil</keyword>
<protein>
    <submittedName>
        <fullName evidence="2">YdcH family protein</fullName>
    </submittedName>
</protein>
<evidence type="ECO:0000313" key="2">
    <source>
        <dbReference type="EMBL" id="MBP0443745.1"/>
    </source>
</evidence>
<evidence type="ECO:0000313" key="3">
    <source>
        <dbReference type="Proteomes" id="UP000681594"/>
    </source>
</evidence>